<proteinExistence type="predicted"/>
<dbReference type="EMBL" id="KK198755">
    <property type="protein sequence ID" value="KCW81276.1"/>
    <property type="molecule type" value="Genomic_DNA"/>
</dbReference>
<accession>A0A059CSV3</accession>
<dbReference type="Gramene" id="KCW81276">
    <property type="protein sequence ID" value="KCW81276"/>
    <property type="gene ID" value="EUGRSUZ_C02648"/>
</dbReference>
<organism evidence="1">
    <name type="scientific">Eucalyptus grandis</name>
    <name type="common">Flooded gum</name>
    <dbReference type="NCBI Taxonomy" id="71139"/>
    <lineage>
        <taxon>Eukaryota</taxon>
        <taxon>Viridiplantae</taxon>
        <taxon>Streptophyta</taxon>
        <taxon>Embryophyta</taxon>
        <taxon>Tracheophyta</taxon>
        <taxon>Spermatophyta</taxon>
        <taxon>Magnoliopsida</taxon>
        <taxon>eudicotyledons</taxon>
        <taxon>Gunneridae</taxon>
        <taxon>Pentapetalae</taxon>
        <taxon>rosids</taxon>
        <taxon>malvids</taxon>
        <taxon>Myrtales</taxon>
        <taxon>Myrtaceae</taxon>
        <taxon>Myrtoideae</taxon>
        <taxon>Eucalypteae</taxon>
        <taxon>Eucalyptus</taxon>
    </lineage>
</organism>
<dbReference type="InParanoid" id="A0A059CSV3"/>
<sequence>MFISIASSFDVSSITSMFDLYDFSFTPTTNIGASAEGADMTTFLAPACSNNQRACVHRTNQMIIVTFRYAEALSNVVKTPKDSTTYSAP</sequence>
<reference evidence="1" key="1">
    <citation type="submission" date="2013-07" db="EMBL/GenBank/DDBJ databases">
        <title>The genome of Eucalyptus grandis.</title>
        <authorList>
            <person name="Schmutz J."/>
            <person name="Hayes R."/>
            <person name="Myburg A."/>
            <person name="Tuskan G."/>
            <person name="Grattapaglia D."/>
            <person name="Rokhsar D.S."/>
        </authorList>
    </citation>
    <scope>NUCLEOTIDE SEQUENCE</scope>
    <source>
        <tissue evidence="1">Leaf extractions</tissue>
    </source>
</reference>
<name>A0A059CSV3_EUCGR</name>
<gene>
    <name evidence="1" type="ORF">EUGRSUZ_C02648</name>
</gene>
<evidence type="ECO:0000313" key="1">
    <source>
        <dbReference type="EMBL" id="KCW81276.1"/>
    </source>
</evidence>
<protein>
    <submittedName>
        <fullName evidence="1">Uncharacterized protein</fullName>
    </submittedName>
</protein>
<dbReference type="AlphaFoldDB" id="A0A059CSV3"/>